<protein>
    <submittedName>
        <fullName evidence="2">Uncharacterized protein</fullName>
    </submittedName>
</protein>
<feature type="compositionally biased region" description="Low complexity" evidence="1">
    <location>
        <begin position="216"/>
        <end position="238"/>
    </location>
</feature>
<feature type="compositionally biased region" description="Basic and acidic residues" evidence="1">
    <location>
        <begin position="684"/>
        <end position="718"/>
    </location>
</feature>
<evidence type="ECO:0000256" key="1">
    <source>
        <dbReference type="SAM" id="MobiDB-lite"/>
    </source>
</evidence>
<feature type="compositionally biased region" description="Basic and acidic residues" evidence="1">
    <location>
        <begin position="601"/>
        <end position="617"/>
    </location>
</feature>
<dbReference type="InParanoid" id="A0A1Y2B2V9"/>
<evidence type="ECO:0000313" key="3">
    <source>
        <dbReference type="Proteomes" id="UP000193986"/>
    </source>
</evidence>
<feature type="compositionally biased region" description="Polar residues" evidence="1">
    <location>
        <begin position="897"/>
        <end position="934"/>
    </location>
</feature>
<feature type="compositionally biased region" description="Basic and acidic residues" evidence="1">
    <location>
        <begin position="81"/>
        <end position="93"/>
    </location>
</feature>
<sequence>MAEALNPNEPNEESLFTKAVKNVELVAKLVSDTVGIGEEKTEEKEEPNTENEATKGTLNGQIEESVDEEKKVEQDQQPDSEGSHPESGADGRPADQAGSEDEVDDAIDARGEGSDAGRPVEPSQNEVIGNGQDEPAEQATDIPLPASDEPEQLDESAAEQVSESEEQQREVENMAEQGINESVPDDEGQDGSADPADTGGDHAIDTESLYASSTLARAPTPSSRTSTPPLGPGSTVPVAKKFSSINVNKKFLSKTASPVPGTPSGSTSKVPGLNGRTTASPVPISSASSRFLSSKISTIPSKSSTSPNPPAATPSSAGSSPWAVPVIPAPSDPGSIGPSGAAQGGFAAQSKPRMVTTTTMTMGSGHGIGGSASRNVWRAVQPEGRKAGLSRDFPTAKEVAEGKNQAVLAAQAQAAHNQAIIQGLNAFTHLDPNAHRWDDEEDDDGVIDFGDGTIYPPHDHAAPHPNSTAESHLDDPVSKGERFMDDFDRSWPRKAPVPVEGAQRRTDGDRVLFNASLNRLEPSSQKPAPPPVQPTRLMTRPESKDVPPHMATTRQFDRAPPPHLQAPESGRQLPPHLPAAPSSQPQHPAAISSRPAWGARIEPDRQLPPHIHERRELPPQSSVFEAARSPPQSMMNLPRRASNQMTAPPPQQRRPSHSSSQAASQVGLPAPSGSVDDQTAEMHTAAEKARLRRLAEEQEREAAAERARQKAKELEARLGLKGTSTSASPAETTSQPAAAATRSPPGVTQSAPQPTFTIAQRPKPPPSAELPAALPSRQPPDARPSESSWRSKTAQSEPTGSAKHTPVEATAASAPQHPRSARPAAESFFEAPAGAVSPTAKLPPAPPSPAKVDVAPSQFVIPVKPESTFDSMLARIQAAMKENRATPPPSAPGEPIKTTTEESGNPTTQSTSTPDATAESSAGPSRPSTKSSLAAPSMAEFFDVTQIEIPRSPPPVWRTYAVKFPKDVSTAKPAIPDSQLRKSERSTKLSRAWIMTFEPPIDGLDPKTLSRADFLLPQPVVKRFSRADTSPVVSISPRKLEPFERKPKKKLIYDGPSEVAPPSVSAESLLPSSSNTASASATLMAQRTITSSGRWKGVDPLPASSSGQSISTGPTEVQRKSKSPVKASPAARAEKDGLFSSDGVLGATERGRLADTKPGVRFMVSSELEGDVARFEGDILLDEVNKMSLMSLEGVEEGGKEEIVPRTPGAETPKTPPSVSGTSSRGQPSSPNGTTTPWTSKTGARSSSQHDSIRSVWEPPNESTFQNASAAPSFSVTSTPIIQGDSSSTPMYPSLNAPSSSSDLTSQPMSTKMSYSHSQPFSSPGTSATSFGMRPSPHYGYTAADQQSMMGLNYASLGARANGMPSSSSSPGWAGASMGQQGVWSPSAFGTSMASPAYVYGTSKNDTTKAALAFSTSGAKEGMPYASSAPYPGYAPQQGYNQQQQAYAGRSPGSAQRYGYGYGAPGQGVAGGGGGGGNPRPAGRFAQASGAAMEYAANGSGGGVHQQQQQQQQQHGGYYGSSQQQQPQQLPSQQQQASQGGGGGGGGSGGGMYAGFNVRGTTSSRGGKMW</sequence>
<dbReference type="EMBL" id="MCFC01000027">
    <property type="protein sequence ID" value="ORY29151.1"/>
    <property type="molecule type" value="Genomic_DNA"/>
</dbReference>
<feature type="compositionally biased region" description="Polar residues" evidence="1">
    <location>
        <begin position="275"/>
        <end position="292"/>
    </location>
</feature>
<feature type="compositionally biased region" description="Polar residues" evidence="1">
    <location>
        <begin position="1103"/>
        <end position="1115"/>
    </location>
</feature>
<accession>A0A1Y2B2V9</accession>
<gene>
    <name evidence="2" type="ORF">BCR39DRAFT_588449</name>
</gene>
<feature type="region of interest" description="Disordered" evidence="1">
    <location>
        <begin position="1045"/>
        <end position="1074"/>
    </location>
</feature>
<feature type="region of interest" description="Disordered" evidence="1">
    <location>
        <begin position="452"/>
        <end position="853"/>
    </location>
</feature>
<feature type="compositionally biased region" description="Low complexity" evidence="1">
    <location>
        <begin position="293"/>
        <end position="306"/>
    </location>
</feature>
<feature type="compositionally biased region" description="Polar residues" evidence="1">
    <location>
        <begin position="785"/>
        <end position="799"/>
    </location>
</feature>
<feature type="compositionally biased region" description="Polar residues" evidence="1">
    <location>
        <begin position="515"/>
        <end position="526"/>
    </location>
</feature>
<feature type="compositionally biased region" description="Low complexity" evidence="1">
    <location>
        <begin position="257"/>
        <end position="268"/>
    </location>
</feature>
<feature type="region of interest" description="Disordered" evidence="1">
    <location>
        <begin position="252"/>
        <end position="350"/>
    </location>
</feature>
<feature type="compositionally biased region" description="Basic and acidic residues" evidence="1">
    <location>
        <begin position="37"/>
        <end position="47"/>
    </location>
</feature>
<feature type="compositionally biased region" description="Low complexity" evidence="1">
    <location>
        <begin position="1434"/>
        <end position="1449"/>
    </location>
</feature>
<feature type="compositionally biased region" description="Low complexity" evidence="1">
    <location>
        <begin position="723"/>
        <end position="741"/>
    </location>
</feature>
<feature type="compositionally biased region" description="Low complexity" evidence="1">
    <location>
        <begin position="579"/>
        <end position="593"/>
    </location>
</feature>
<reference evidence="2 3" key="1">
    <citation type="submission" date="2016-07" db="EMBL/GenBank/DDBJ databases">
        <title>Pervasive Adenine N6-methylation of Active Genes in Fungi.</title>
        <authorList>
            <consortium name="DOE Joint Genome Institute"/>
            <person name="Mondo S.J."/>
            <person name="Dannebaum R.O."/>
            <person name="Kuo R.C."/>
            <person name="Labutti K."/>
            <person name="Haridas S."/>
            <person name="Kuo A."/>
            <person name="Salamov A."/>
            <person name="Ahrendt S.R."/>
            <person name="Lipzen A."/>
            <person name="Sullivan W."/>
            <person name="Andreopoulos W.B."/>
            <person name="Clum A."/>
            <person name="Lindquist E."/>
            <person name="Daum C."/>
            <person name="Ramamoorthy G.K."/>
            <person name="Gryganskyi A."/>
            <person name="Culley D."/>
            <person name="Magnuson J.K."/>
            <person name="James T.Y."/>
            <person name="O'Malley M.A."/>
            <person name="Stajich J.E."/>
            <person name="Spatafora J.W."/>
            <person name="Visel A."/>
            <person name="Grigoriev I.V."/>
        </authorList>
    </citation>
    <scope>NUCLEOTIDE SEQUENCE [LARGE SCALE GENOMIC DNA]</scope>
    <source>
        <strain evidence="2 3">68-887.2</strain>
    </source>
</reference>
<dbReference type="STRING" id="71784.A0A1Y2B2V9"/>
<feature type="region of interest" description="Disordered" evidence="1">
    <location>
        <begin position="1434"/>
        <end position="1453"/>
    </location>
</feature>
<feature type="compositionally biased region" description="Acidic residues" evidence="1">
    <location>
        <begin position="148"/>
        <end position="165"/>
    </location>
</feature>
<feature type="compositionally biased region" description="Polar residues" evidence="1">
    <location>
        <begin position="1261"/>
        <end position="1330"/>
    </location>
</feature>
<feature type="region of interest" description="Disordered" evidence="1">
    <location>
        <begin position="31"/>
        <end position="238"/>
    </location>
</feature>
<comment type="caution">
    <text evidence="2">The sequence shown here is derived from an EMBL/GenBank/DDBJ whole genome shotgun (WGS) entry which is preliminary data.</text>
</comment>
<feature type="compositionally biased region" description="Low complexity" evidence="1">
    <location>
        <begin position="338"/>
        <end position="350"/>
    </location>
</feature>
<feature type="compositionally biased region" description="Basic and acidic residues" evidence="1">
    <location>
        <begin position="471"/>
        <end position="491"/>
    </location>
</feature>
<dbReference type="Proteomes" id="UP000193986">
    <property type="component" value="Unassembled WGS sequence"/>
</dbReference>
<feature type="region of interest" description="Disordered" evidence="1">
    <location>
        <begin position="874"/>
        <end position="934"/>
    </location>
</feature>
<feature type="compositionally biased region" description="Polar residues" evidence="1">
    <location>
        <begin position="630"/>
        <end position="646"/>
    </location>
</feature>
<feature type="region of interest" description="Disordered" evidence="1">
    <location>
        <begin position="1496"/>
        <end position="1570"/>
    </location>
</feature>
<feature type="compositionally biased region" description="Polar residues" evidence="1">
    <location>
        <begin position="1559"/>
        <end position="1570"/>
    </location>
</feature>
<dbReference type="OrthoDB" id="2589888at2759"/>
<feature type="compositionally biased region" description="Low complexity" evidence="1">
    <location>
        <begin position="1505"/>
        <end position="1538"/>
    </location>
</feature>
<name>A0A1Y2B2V9_9TREE</name>
<feature type="region of interest" description="Disordered" evidence="1">
    <location>
        <begin position="1193"/>
        <end position="1330"/>
    </location>
</feature>
<keyword evidence="3" id="KW-1185">Reference proteome</keyword>
<feature type="compositionally biased region" description="Low complexity" evidence="1">
    <location>
        <begin position="1060"/>
        <end position="1074"/>
    </location>
</feature>
<feature type="compositionally biased region" description="Polar residues" evidence="1">
    <location>
        <begin position="746"/>
        <end position="758"/>
    </location>
</feature>
<feature type="compositionally biased region" description="Gly residues" evidence="1">
    <location>
        <begin position="1539"/>
        <end position="1553"/>
    </location>
</feature>
<evidence type="ECO:0000313" key="2">
    <source>
        <dbReference type="EMBL" id="ORY29151.1"/>
    </source>
</evidence>
<feature type="compositionally biased region" description="Polar residues" evidence="1">
    <location>
        <begin position="1217"/>
        <end position="1250"/>
    </location>
</feature>
<feature type="region of interest" description="Disordered" evidence="1">
    <location>
        <begin position="1091"/>
        <end position="1134"/>
    </location>
</feature>
<proteinExistence type="predicted"/>
<organism evidence="2 3">
    <name type="scientific">Naematelia encephala</name>
    <dbReference type="NCBI Taxonomy" id="71784"/>
    <lineage>
        <taxon>Eukaryota</taxon>
        <taxon>Fungi</taxon>
        <taxon>Dikarya</taxon>
        <taxon>Basidiomycota</taxon>
        <taxon>Agaricomycotina</taxon>
        <taxon>Tremellomycetes</taxon>
        <taxon>Tremellales</taxon>
        <taxon>Naemateliaceae</taxon>
        <taxon>Naematelia</taxon>
    </lineage>
</organism>